<dbReference type="AlphaFoldDB" id="A0A2X3BX87"/>
<evidence type="ECO:0008006" key="3">
    <source>
        <dbReference type="Google" id="ProtNLM"/>
    </source>
</evidence>
<proteinExistence type="predicted"/>
<dbReference type="PROSITE" id="PS51257">
    <property type="entry name" value="PROKAR_LIPOPROTEIN"/>
    <property type="match status" value="1"/>
</dbReference>
<protein>
    <recommendedName>
        <fullName evidence="3">Lipoprotein</fullName>
    </recommendedName>
</protein>
<name>A0A2X3BX87_CLOPF</name>
<dbReference type="EMBL" id="UAWO01000002">
    <property type="protein sequence ID" value="SQC06307.1"/>
    <property type="molecule type" value="Genomic_DNA"/>
</dbReference>
<reference evidence="1 2" key="1">
    <citation type="submission" date="2018-06" db="EMBL/GenBank/DDBJ databases">
        <authorList>
            <consortium name="Pathogen Informatics"/>
            <person name="Doyle S."/>
        </authorList>
    </citation>
    <scope>NUCLEOTIDE SEQUENCE [LARGE SCALE GENOMIC DNA]</scope>
    <source>
        <strain evidence="1 2">NCTC8081</strain>
    </source>
</reference>
<dbReference type="RefSeq" id="WP_111945185.1">
    <property type="nucleotide sequence ID" value="NZ_JAENRF010000002.1"/>
</dbReference>
<accession>A0A2X3BX87</accession>
<evidence type="ECO:0000313" key="2">
    <source>
        <dbReference type="Proteomes" id="UP000250234"/>
    </source>
</evidence>
<gene>
    <name evidence="1" type="ORF">NCTC8081_00405</name>
</gene>
<evidence type="ECO:0000313" key="1">
    <source>
        <dbReference type="EMBL" id="SQC06307.1"/>
    </source>
</evidence>
<dbReference type="Proteomes" id="UP000250234">
    <property type="component" value="Unassembled WGS sequence"/>
</dbReference>
<sequence>MKKKILGLLVVGALSLGLVGCGSLENKLASGSIFKTKGNYVVINYSGGKVFDVWTLENAYVQNSSNSDGYEFVDDNGNFVTVSGDVLVIRCNDDKEFSKYEEFHETIKE</sequence>
<organism evidence="1 2">
    <name type="scientific">Clostridium perfringens</name>
    <dbReference type="NCBI Taxonomy" id="1502"/>
    <lineage>
        <taxon>Bacteria</taxon>
        <taxon>Bacillati</taxon>
        <taxon>Bacillota</taxon>
        <taxon>Clostridia</taxon>
        <taxon>Eubacteriales</taxon>
        <taxon>Clostridiaceae</taxon>
        <taxon>Clostridium</taxon>
    </lineage>
</organism>